<name>A0A8T3BVY8_DENNO</name>
<organism evidence="1 2">
    <name type="scientific">Dendrobium nobile</name>
    <name type="common">Orchid</name>
    <dbReference type="NCBI Taxonomy" id="94219"/>
    <lineage>
        <taxon>Eukaryota</taxon>
        <taxon>Viridiplantae</taxon>
        <taxon>Streptophyta</taxon>
        <taxon>Embryophyta</taxon>
        <taxon>Tracheophyta</taxon>
        <taxon>Spermatophyta</taxon>
        <taxon>Magnoliopsida</taxon>
        <taxon>Liliopsida</taxon>
        <taxon>Asparagales</taxon>
        <taxon>Orchidaceae</taxon>
        <taxon>Epidendroideae</taxon>
        <taxon>Malaxideae</taxon>
        <taxon>Dendrobiinae</taxon>
        <taxon>Dendrobium</taxon>
    </lineage>
</organism>
<gene>
    <name evidence="1" type="ORF">KFK09_007258</name>
</gene>
<dbReference type="Proteomes" id="UP000829196">
    <property type="component" value="Unassembled WGS sequence"/>
</dbReference>
<reference evidence="1" key="1">
    <citation type="journal article" date="2022" name="Front. Genet.">
        <title>Chromosome-Scale Assembly of the Dendrobium nobile Genome Provides Insights Into the Molecular Mechanism of the Biosynthesis of the Medicinal Active Ingredient of Dendrobium.</title>
        <authorList>
            <person name="Xu Q."/>
            <person name="Niu S.-C."/>
            <person name="Li K.-L."/>
            <person name="Zheng P.-J."/>
            <person name="Zhang X.-J."/>
            <person name="Jia Y."/>
            <person name="Liu Y."/>
            <person name="Niu Y.-X."/>
            <person name="Yu L.-H."/>
            <person name="Chen D.-F."/>
            <person name="Zhang G.-Q."/>
        </authorList>
    </citation>
    <scope>NUCLEOTIDE SEQUENCE</scope>
    <source>
        <tissue evidence="1">Leaf</tissue>
    </source>
</reference>
<proteinExistence type="predicted"/>
<dbReference type="EMBL" id="JAGYWB010000006">
    <property type="protein sequence ID" value="KAI0519797.1"/>
    <property type="molecule type" value="Genomic_DNA"/>
</dbReference>
<sequence>MLKEIQFELSQVTVLFFIDEFLGGEEMARWETTISIVMGVVIRKSLCCFAELGLVMLDLISVFTSTVRFSSFFFRQQVPFSGDSRYSPYSSMLSRHDR</sequence>
<dbReference type="SMR" id="A0A8T3BVY8"/>
<comment type="caution">
    <text evidence="1">The sequence shown here is derived from an EMBL/GenBank/DDBJ whole genome shotgun (WGS) entry which is preliminary data.</text>
</comment>
<accession>A0A8T3BVY8</accession>
<evidence type="ECO:0000313" key="1">
    <source>
        <dbReference type="EMBL" id="KAI0519797.1"/>
    </source>
</evidence>
<dbReference type="AlphaFoldDB" id="A0A8T3BVY8"/>
<keyword evidence="2" id="KW-1185">Reference proteome</keyword>
<protein>
    <submittedName>
        <fullName evidence="1">Uncharacterized protein</fullName>
    </submittedName>
</protein>
<evidence type="ECO:0000313" key="2">
    <source>
        <dbReference type="Proteomes" id="UP000829196"/>
    </source>
</evidence>
<dbReference type="OrthoDB" id="988296at2759"/>